<dbReference type="PANTHER" id="PTHR24394:SF29">
    <property type="entry name" value="MYONEURIN"/>
    <property type="match status" value="1"/>
</dbReference>
<dbReference type="Proteomes" id="UP000027135">
    <property type="component" value="Unassembled WGS sequence"/>
</dbReference>
<feature type="compositionally biased region" description="Basic and acidic residues" evidence="10">
    <location>
        <begin position="206"/>
        <end position="217"/>
    </location>
</feature>
<dbReference type="FunFam" id="3.30.160.60:FF:000161">
    <property type="entry name" value="Zinc finger protein 366"/>
    <property type="match status" value="1"/>
</dbReference>
<feature type="domain" description="C2H2-type" evidence="12">
    <location>
        <begin position="410"/>
        <end position="437"/>
    </location>
</feature>
<dbReference type="SUPFAM" id="SSF57667">
    <property type="entry name" value="beta-beta-alpha zinc fingers"/>
    <property type="match status" value="3"/>
</dbReference>
<feature type="domain" description="C2H2-type" evidence="12">
    <location>
        <begin position="382"/>
        <end position="409"/>
    </location>
</feature>
<dbReference type="Pfam" id="PF00096">
    <property type="entry name" value="zf-C2H2"/>
    <property type="match status" value="1"/>
</dbReference>
<dbReference type="EMBL" id="KK853096">
    <property type="protein sequence ID" value="KDR11462.1"/>
    <property type="molecule type" value="Genomic_DNA"/>
</dbReference>
<dbReference type="Gene3D" id="3.30.710.10">
    <property type="entry name" value="Potassium Channel Kv1.1, Chain A"/>
    <property type="match status" value="1"/>
</dbReference>
<dbReference type="Pfam" id="PF00651">
    <property type="entry name" value="BTB"/>
    <property type="match status" value="1"/>
</dbReference>
<evidence type="ECO:0000256" key="2">
    <source>
        <dbReference type="ARBA" id="ARBA00022723"/>
    </source>
</evidence>
<dbReference type="SUPFAM" id="SSF54695">
    <property type="entry name" value="POZ domain"/>
    <property type="match status" value="1"/>
</dbReference>
<evidence type="ECO:0000313" key="14">
    <source>
        <dbReference type="Proteomes" id="UP000027135"/>
    </source>
</evidence>
<evidence type="ECO:0000256" key="9">
    <source>
        <dbReference type="PROSITE-ProRule" id="PRU00042"/>
    </source>
</evidence>
<dbReference type="InterPro" id="IPR011333">
    <property type="entry name" value="SKP1/BTB/POZ_sf"/>
</dbReference>
<feature type="region of interest" description="Disordered" evidence="10">
    <location>
        <begin position="200"/>
        <end position="255"/>
    </location>
</feature>
<feature type="region of interest" description="Disordered" evidence="10">
    <location>
        <begin position="951"/>
        <end position="970"/>
    </location>
</feature>
<dbReference type="eggNOG" id="KOG1721">
    <property type="taxonomic scope" value="Eukaryota"/>
</dbReference>
<evidence type="ECO:0000259" key="12">
    <source>
        <dbReference type="PROSITE" id="PS50157"/>
    </source>
</evidence>
<gene>
    <name evidence="13" type="ORF">L798_14296</name>
</gene>
<keyword evidence="8" id="KW-0539">Nucleus</keyword>
<dbReference type="PANTHER" id="PTHR24394">
    <property type="entry name" value="ZINC FINGER PROTEIN"/>
    <property type="match status" value="1"/>
</dbReference>
<comment type="subcellular location">
    <subcellularLocation>
        <location evidence="1">Nucleus</location>
    </subcellularLocation>
</comment>
<keyword evidence="3" id="KW-0677">Repeat</keyword>
<feature type="domain" description="C2H2-type" evidence="12">
    <location>
        <begin position="465"/>
        <end position="494"/>
    </location>
</feature>
<evidence type="ECO:0000256" key="1">
    <source>
        <dbReference type="ARBA" id="ARBA00004123"/>
    </source>
</evidence>
<feature type="domain" description="C2H2-type" evidence="12">
    <location>
        <begin position="300"/>
        <end position="327"/>
    </location>
</feature>
<dbReference type="FunFam" id="3.30.160.60:FF:001289">
    <property type="entry name" value="Zinc finger protein 574"/>
    <property type="match status" value="1"/>
</dbReference>
<evidence type="ECO:0000256" key="5">
    <source>
        <dbReference type="ARBA" id="ARBA00022833"/>
    </source>
</evidence>
<dbReference type="GO" id="GO:0000981">
    <property type="term" value="F:DNA-binding transcription factor activity, RNA polymerase II-specific"/>
    <property type="evidence" value="ECO:0007669"/>
    <property type="project" value="TreeGrafter"/>
</dbReference>
<feature type="domain" description="BTB" evidence="11">
    <location>
        <begin position="57"/>
        <end position="158"/>
    </location>
</feature>
<sequence>MSPLMISNCRISVNVLMFIHSLSMANKESGSCISVNQNLPNKLLSCLYSQRRTGKFCDVILNVGGVKFSVHSCVLASFSPYFNDMFMSTLEGVSEHNKISHINDSIQKDILEHWSLRNPLHLTLPIQEPGFGRKKFDCPDCTAKVLDFMYLGKIHILKEHVDHVKSISTVLEVSELLLICEKYNEKYASQGKRKSEFLSKQFPKKSKTDTVHTEIEHSVSNGNNGEQKRSEEASDIQKGSETKDTGRNIASNSDSVMLTNQTNSLDECVNAVTATANSERKTEHSLSNSNEDSSKSSDPYMCHICDLKFSSTVLLHQHRETHRGRLNTCYACRYSSYKAFELIKHLLEADHQEIVCSLCLFEAETPEKLKDHLKQHNHPKPFFCSICNVRFQTRASLNTHTPKHSTEMPFSCSLCNRAFKWKQGLQNHMIVHTPEKKHLCSECGFSTAYQSTFRAHALVHTSNMFICSHAECNFKSARKQNFVSHLMTHNKEKPYQCEVCGQSYSQSKNLRRHAIKHDAIAEEFLEHCPLCLYQTMRLDKLKIHFKKHHPDGDEKLLNLQRRKHRIRTLKAVNHSGINVSENLKQRQESVKVLDSEKNSKPFSMGAQQLQDVQLTNTRRETKPPELNTFIVNGLQLLEGSTDGNTTTFIITGLNTQLPQPVTSKDVEEASLNNFQRDTLLNNDEGAIILLDNLNTLFVPTNEKFSFQPLTYNSMNNVHIPQMAKQNDSVQSDSERTTQVVGAPLKILNMGNSAHQHLSLRTETLSVSSSINPKILLADDDVQSVSMDNTKTECILKNSKGSDSKLVSGDNFTVMLNNVNDSQIQQLTAIVDGFNSGEVPLGGPDDSSTLSATVGNLINEQLQALTSHKDDSTLDVLNNNMIQELFADEGTGAELDVLSKDVVQDLVLNEDSTNTLDILSKGVAQGVGNEQSLDDINKDKVLLCHETITDDGDNLKQTSSEGSSPLQVNEDCDNPVLQTLQSFELILESLSLPDKI</sequence>
<accession>A0A067R1J8</accession>
<dbReference type="GO" id="GO:0008270">
    <property type="term" value="F:zinc ion binding"/>
    <property type="evidence" value="ECO:0007669"/>
    <property type="project" value="UniProtKB-KW"/>
</dbReference>
<proteinExistence type="predicted"/>
<dbReference type="InterPro" id="IPR036236">
    <property type="entry name" value="Znf_C2H2_sf"/>
</dbReference>
<dbReference type="PROSITE" id="PS50157">
    <property type="entry name" value="ZINC_FINGER_C2H2_2"/>
    <property type="match status" value="6"/>
</dbReference>
<evidence type="ECO:0000256" key="8">
    <source>
        <dbReference type="ARBA" id="ARBA00023242"/>
    </source>
</evidence>
<dbReference type="AlphaFoldDB" id="A0A067R1J8"/>
<evidence type="ECO:0000256" key="7">
    <source>
        <dbReference type="ARBA" id="ARBA00023163"/>
    </source>
</evidence>
<dbReference type="InterPro" id="IPR000210">
    <property type="entry name" value="BTB/POZ_dom"/>
</dbReference>
<dbReference type="PROSITE" id="PS50097">
    <property type="entry name" value="BTB"/>
    <property type="match status" value="1"/>
</dbReference>
<keyword evidence="2" id="KW-0479">Metal-binding</keyword>
<evidence type="ECO:0000256" key="4">
    <source>
        <dbReference type="ARBA" id="ARBA00022771"/>
    </source>
</evidence>
<dbReference type="GO" id="GO:0005634">
    <property type="term" value="C:nucleus"/>
    <property type="evidence" value="ECO:0007669"/>
    <property type="project" value="UniProtKB-SubCell"/>
</dbReference>
<keyword evidence="7" id="KW-0804">Transcription</keyword>
<dbReference type="SMART" id="SM00355">
    <property type="entry name" value="ZnF_C2H2"/>
    <property type="match status" value="9"/>
</dbReference>
<dbReference type="Gene3D" id="3.30.160.60">
    <property type="entry name" value="Classic Zinc Finger"/>
    <property type="match status" value="4"/>
</dbReference>
<organism evidence="13 14">
    <name type="scientific">Zootermopsis nevadensis</name>
    <name type="common">Dampwood termite</name>
    <dbReference type="NCBI Taxonomy" id="136037"/>
    <lineage>
        <taxon>Eukaryota</taxon>
        <taxon>Metazoa</taxon>
        <taxon>Ecdysozoa</taxon>
        <taxon>Arthropoda</taxon>
        <taxon>Hexapoda</taxon>
        <taxon>Insecta</taxon>
        <taxon>Pterygota</taxon>
        <taxon>Neoptera</taxon>
        <taxon>Polyneoptera</taxon>
        <taxon>Dictyoptera</taxon>
        <taxon>Blattodea</taxon>
        <taxon>Blattoidea</taxon>
        <taxon>Termitoidae</taxon>
        <taxon>Termopsidae</taxon>
        <taxon>Zootermopsis</taxon>
    </lineage>
</organism>
<evidence type="ECO:0000256" key="3">
    <source>
        <dbReference type="ARBA" id="ARBA00022737"/>
    </source>
</evidence>
<keyword evidence="5" id="KW-0862">Zinc</keyword>
<feature type="domain" description="C2H2-type" evidence="12">
    <location>
        <begin position="438"/>
        <end position="465"/>
    </location>
</feature>
<protein>
    <submittedName>
        <fullName evidence="13">Myoneurin</fullName>
    </submittedName>
</protein>
<evidence type="ECO:0000313" key="13">
    <source>
        <dbReference type="EMBL" id="KDR11462.1"/>
    </source>
</evidence>
<dbReference type="InterPro" id="IPR013087">
    <property type="entry name" value="Znf_C2H2_type"/>
</dbReference>
<feature type="domain" description="C2H2-type" evidence="12">
    <location>
        <begin position="495"/>
        <end position="522"/>
    </location>
</feature>
<feature type="region of interest" description="Disordered" evidence="10">
    <location>
        <begin position="276"/>
        <end position="297"/>
    </location>
</feature>
<evidence type="ECO:0000256" key="6">
    <source>
        <dbReference type="ARBA" id="ARBA00023015"/>
    </source>
</evidence>
<keyword evidence="6" id="KW-0805">Transcription regulation</keyword>
<keyword evidence="4 9" id="KW-0863">Zinc-finger</keyword>
<reference evidence="13 14" key="1">
    <citation type="journal article" date="2014" name="Nat. Commun.">
        <title>Molecular traces of alternative social organization in a termite genome.</title>
        <authorList>
            <person name="Terrapon N."/>
            <person name="Li C."/>
            <person name="Robertson H.M."/>
            <person name="Ji L."/>
            <person name="Meng X."/>
            <person name="Booth W."/>
            <person name="Chen Z."/>
            <person name="Childers C.P."/>
            <person name="Glastad K.M."/>
            <person name="Gokhale K."/>
            <person name="Gowin J."/>
            <person name="Gronenberg W."/>
            <person name="Hermansen R.A."/>
            <person name="Hu H."/>
            <person name="Hunt B.G."/>
            <person name="Huylmans A.K."/>
            <person name="Khalil S.M."/>
            <person name="Mitchell R.D."/>
            <person name="Munoz-Torres M.C."/>
            <person name="Mustard J.A."/>
            <person name="Pan H."/>
            <person name="Reese J.T."/>
            <person name="Scharf M.E."/>
            <person name="Sun F."/>
            <person name="Vogel H."/>
            <person name="Xiao J."/>
            <person name="Yang W."/>
            <person name="Yang Z."/>
            <person name="Yang Z."/>
            <person name="Zhou J."/>
            <person name="Zhu J."/>
            <person name="Brent C.S."/>
            <person name="Elsik C.G."/>
            <person name="Goodisman M.A."/>
            <person name="Liberles D.A."/>
            <person name="Roe R.M."/>
            <person name="Vargo E.L."/>
            <person name="Vilcinskas A."/>
            <person name="Wang J."/>
            <person name="Bornberg-Bauer E."/>
            <person name="Korb J."/>
            <person name="Zhang G."/>
            <person name="Liebig J."/>
        </authorList>
    </citation>
    <scope>NUCLEOTIDE SEQUENCE [LARGE SCALE GENOMIC DNA]</scope>
    <source>
        <tissue evidence="13">Whole organism</tissue>
    </source>
</reference>
<dbReference type="InParanoid" id="A0A067R1J8"/>
<name>A0A067R1J8_ZOONE</name>
<dbReference type="PROSITE" id="PS00028">
    <property type="entry name" value="ZINC_FINGER_C2H2_1"/>
    <property type="match status" value="4"/>
</dbReference>
<evidence type="ECO:0000259" key="11">
    <source>
        <dbReference type="PROSITE" id="PS50097"/>
    </source>
</evidence>
<dbReference type="SMART" id="SM00225">
    <property type="entry name" value="BTB"/>
    <property type="match status" value="1"/>
</dbReference>
<dbReference type="OMA" id="CHETITD"/>
<keyword evidence="14" id="KW-1185">Reference proteome</keyword>
<feature type="compositionally biased region" description="Polar residues" evidence="10">
    <location>
        <begin position="954"/>
        <end position="966"/>
    </location>
</feature>
<evidence type="ECO:0000256" key="10">
    <source>
        <dbReference type="SAM" id="MobiDB-lite"/>
    </source>
</evidence>